<protein>
    <submittedName>
        <fullName evidence="1">Uncharacterized protein</fullName>
    </submittedName>
</protein>
<dbReference type="Proteomes" id="UP001190700">
    <property type="component" value="Unassembled WGS sequence"/>
</dbReference>
<reference evidence="1 2" key="1">
    <citation type="journal article" date="2015" name="Genome Biol. Evol.">
        <title>Comparative Genomics of a Bacterivorous Green Alga Reveals Evolutionary Causalities and Consequences of Phago-Mixotrophic Mode of Nutrition.</title>
        <authorList>
            <person name="Burns J.A."/>
            <person name="Paasch A."/>
            <person name="Narechania A."/>
            <person name="Kim E."/>
        </authorList>
    </citation>
    <scope>NUCLEOTIDE SEQUENCE [LARGE SCALE GENOMIC DNA]</scope>
    <source>
        <strain evidence="1 2">PLY_AMNH</strain>
    </source>
</reference>
<evidence type="ECO:0000313" key="1">
    <source>
        <dbReference type="EMBL" id="KAK3277097.1"/>
    </source>
</evidence>
<sequence length="139" mass="15081">MRTSARSHVAARRRSLATIFDDAAARHTTTPATPHAIAAPAANSAAATFLASRKTLAKEQFDERAAKLVIKKLYADKLQRFSGLEKNVGTLFAKLVISLRDAFVTEEAAFASLFDLEDATLPVRAEANKLLSVLRPRSS</sequence>
<dbReference type="EMBL" id="LGRX02006255">
    <property type="protein sequence ID" value="KAK3277097.1"/>
    <property type="molecule type" value="Genomic_DNA"/>
</dbReference>
<comment type="caution">
    <text evidence="1">The sequence shown here is derived from an EMBL/GenBank/DDBJ whole genome shotgun (WGS) entry which is preliminary data.</text>
</comment>
<organism evidence="1 2">
    <name type="scientific">Cymbomonas tetramitiformis</name>
    <dbReference type="NCBI Taxonomy" id="36881"/>
    <lineage>
        <taxon>Eukaryota</taxon>
        <taxon>Viridiplantae</taxon>
        <taxon>Chlorophyta</taxon>
        <taxon>Pyramimonadophyceae</taxon>
        <taxon>Pyramimonadales</taxon>
        <taxon>Pyramimonadaceae</taxon>
        <taxon>Cymbomonas</taxon>
    </lineage>
</organism>
<accession>A0AAE0L9R1</accession>
<evidence type="ECO:0000313" key="2">
    <source>
        <dbReference type="Proteomes" id="UP001190700"/>
    </source>
</evidence>
<gene>
    <name evidence="1" type="ORF">CYMTET_14879</name>
</gene>
<dbReference type="AlphaFoldDB" id="A0AAE0L9R1"/>
<proteinExistence type="predicted"/>
<keyword evidence="2" id="KW-1185">Reference proteome</keyword>
<name>A0AAE0L9R1_9CHLO</name>